<comment type="catalytic activity">
    <reaction evidence="2">
        <text>a D-aminoacyl-tRNA + H2O = a tRNA + a D-alpha-amino acid + H(+)</text>
        <dbReference type="Rhea" id="RHEA:13953"/>
        <dbReference type="Rhea" id="RHEA-COMP:10123"/>
        <dbReference type="Rhea" id="RHEA-COMP:10124"/>
        <dbReference type="ChEBI" id="CHEBI:15377"/>
        <dbReference type="ChEBI" id="CHEBI:15378"/>
        <dbReference type="ChEBI" id="CHEBI:59871"/>
        <dbReference type="ChEBI" id="CHEBI:78442"/>
        <dbReference type="ChEBI" id="CHEBI:79333"/>
        <dbReference type="EC" id="3.1.1.96"/>
    </reaction>
</comment>
<accession>A0A930YMA0</accession>
<dbReference type="InterPro" id="IPR023509">
    <property type="entry name" value="DTD-like_sf"/>
</dbReference>
<comment type="catalytic activity">
    <reaction evidence="2">
        <text>glycyl-tRNA(Ala) + H2O = tRNA(Ala) + glycine + H(+)</text>
        <dbReference type="Rhea" id="RHEA:53744"/>
        <dbReference type="Rhea" id="RHEA-COMP:9657"/>
        <dbReference type="Rhea" id="RHEA-COMP:13640"/>
        <dbReference type="ChEBI" id="CHEBI:15377"/>
        <dbReference type="ChEBI" id="CHEBI:15378"/>
        <dbReference type="ChEBI" id="CHEBI:57305"/>
        <dbReference type="ChEBI" id="CHEBI:78442"/>
        <dbReference type="ChEBI" id="CHEBI:78522"/>
    </reaction>
</comment>
<keyword evidence="2" id="KW-0963">Cytoplasm</keyword>
<comment type="domain">
    <text evidence="2">A Gly-cisPro motif from one monomer fits into the active site of the other monomer to allow specific chiral rejection of L-amino acids.</text>
</comment>
<dbReference type="GO" id="GO:0000049">
    <property type="term" value="F:tRNA binding"/>
    <property type="evidence" value="ECO:0007669"/>
    <property type="project" value="UniProtKB-UniRule"/>
</dbReference>
<evidence type="ECO:0000256" key="1">
    <source>
        <dbReference type="ARBA" id="ARBA00009673"/>
    </source>
</evidence>
<comment type="subunit">
    <text evidence="2">Homodimer.</text>
</comment>
<dbReference type="EC" id="3.1.1.-" evidence="2"/>
<dbReference type="InterPro" id="IPR003732">
    <property type="entry name" value="Daa-tRNA_deacyls_DTD"/>
</dbReference>
<name>A0A930YMA0_9ACTN</name>
<comment type="similarity">
    <text evidence="1 2">Belongs to the DTD family.</text>
</comment>
<dbReference type="Gene3D" id="3.50.80.10">
    <property type="entry name" value="D-tyrosyl-tRNA(Tyr) deacylase"/>
    <property type="match status" value="1"/>
</dbReference>
<dbReference type="Proteomes" id="UP000640489">
    <property type="component" value="Unassembled WGS sequence"/>
</dbReference>
<dbReference type="SUPFAM" id="SSF69500">
    <property type="entry name" value="DTD-like"/>
    <property type="match status" value="1"/>
</dbReference>
<evidence type="ECO:0000256" key="2">
    <source>
        <dbReference type="HAMAP-Rule" id="MF_00518"/>
    </source>
</evidence>
<comment type="function">
    <text evidence="2">An aminoacyl-tRNA editing enzyme that deacylates mischarged D-aminoacyl-tRNAs. Also deacylates mischarged glycyl-tRNA(Ala), protecting cells against glycine mischarging by AlaRS. Acts via tRNA-based rather than protein-based catalysis; rejects L-amino acids rather than detecting D-amino acids in the active site. By recycling D-aminoacyl-tRNA to D-amino acids and free tRNA molecules, this enzyme counteracts the toxicity associated with the formation of D-aminoacyl-tRNA entities in vivo and helps enforce protein L-homochirality.</text>
</comment>
<evidence type="ECO:0000313" key="4">
    <source>
        <dbReference type="Proteomes" id="UP000640489"/>
    </source>
</evidence>
<protein>
    <recommendedName>
        <fullName evidence="2">D-aminoacyl-tRNA deacylase</fullName>
        <shortName evidence="2">DTD</shortName>
        <ecNumber evidence="2">3.1.1.96</ecNumber>
    </recommendedName>
    <alternativeName>
        <fullName evidence="2">Gly-tRNA(Ala) deacylase</fullName>
        <ecNumber evidence="2">3.1.1.-</ecNumber>
    </alternativeName>
</protein>
<keyword evidence="4" id="KW-1185">Reference proteome</keyword>
<dbReference type="GO" id="GO:0005737">
    <property type="term" value="C:cytoplasm"/>
    <property type="evidence" value="ECO:0007669"/>
    <property type="project" value="UniProtKB-SubCell"/>
</dbReference>
<comment type="caution">
    <text evidence="3">The sequence shown here is derived from an EMBL/GenBank/DDBJ whole genome shotgun (WGS) entry which is preliminary data.</text>
</comment>
<dbReference type="PANTHER" id="PTHR10472:SF5">
    <property type="entry name" value="D-AMINOACYL-TRNA DEACYLASE 1"/>
    <property type="match status" value="1"/>
</dbReference>
<dbReference type="RefSeq" id="WP_194708585.1">
    <property type="nucleotide sequence ID" value="NZ_JADKPN010000015.1"/>
</dbReference>
<dbReference type="Pfam" id="PF02580">
    <property type="entry name" value="Tyr_Deacylase"/>
    <property type="match status" value="1"/>
</dbReference>
<gene>
    <name evidence="2" type="primary">dtd</name>
    <name evidence="3" type="ORF">ISU07_19925</name>
</gene>
<organism evidence="3 4">
    <name type="scientific">Nocardioides islandensis</name>
    <dbReference type="NCBI Taxonomy" id="433663"/>
    <lineage>
        <taxon>Bacteria</taxon>
        <taxon>Bacillati</taxon>
        <taxon>Actinomycetota</taxon>
        <taxon>Actinomycetes</taxon>
        <taxon>Propionibacteriales</taxon>
        <taxon>Nocardioidaceae</taxon>
        <taxon>Nocardioides</taxon>
    </lineage>
</organism>
<dbReference type="GO" id="GO:0043908">
    <property type="term" value="F:Ser(Gly)-tRNA(Ala) hydrolase activity"/>
    <property type="evidence" value="ECO:0007669"/>
    <property type="project" value="UniProtKB-UniRule"/>
</dbReference>
<dbReference type="HAMAP" id="MF_00518">
    <property type="entry name" value="Deacylase_Dtd"/>
    <property type="match status" value="1"/>
</dbReference>
<dbReference type="AlphaFoldDB" id="A0A930YMA0"/>
<keyword evidence="2" id="KW-0820">tRNA-binding</keyword>
<sequence>MRAVIQRVTQASVEVGGEPVGVIDEPGLLVYLGISHQDGAGEIAWMARKLWTLRLLRDERSASDVEAPLLVVSQFTLYGEARKGRRPTWEAAAPREVSEPLYDAVCDALEGLGARVARGRFGEDMQVRSVNDGPITLILESPLAPA</sequence>
<dbReference type="NCBIfam" id="TIGR00256">
    <property type="entry name" value="D-aminoacyl-tRNA deacylase"/>
    <property type="match status" value="1"/>
</dbReference>
<comment type="subcellular location">
    <subcellularLocation>
        <location evidence="2">Cytoplasm</location>
    </subcellularLocation>
</comment>
<dbReference type="EMBL" id="JADKPN010000015">
    <property type="protein sequence ID" value="MBF4765405.1"/>
    <property type="molecule type" value="Genomic_DNA"/>
</dbReference>
<keyword evidence="2" id="KW-0694">RNA-binding</keyword>
<keyword evidence="2 3" id="KW-0378">Hydrolase</keyword>
<feature type="short sequence motif" description="Gly-cisPro motif, important for rejection of L-amino acids" evidence="2">
    <location>
        <begin position="133"/>
        <end position="134"/>
    </location>
</feature>
<evidence type="ECO:0000313" key="3">
    <source>
        <dbReference type="EMBL" id="MBF4765405.1"/>
    </source>
</evidence>
<dbReference type="GO" id="GO:0051500">
    <property type="term" value="F:D-tyrosyl-tRNA(Tyr) deacylase activity"/>
    <property type="evidence" value="ECO:0007669"/>
    <property type="project" value="TreeGrafter"/>
</dbReference>
<dbReference type="GO" id="GO:0019478">
    <property type="term" value="P:D-amino acid catabolic process"/>
    <property type="evidence" value="ECO:0007669"/>
    <property type="project" value="UniProtKB-UniRule"/>
</dbReference>
<proteinExistence type="inferred from homology"/>
<dbReference type="GO" id="GO:0106026">
    <property type="term" value="F:Gly-tRNA(Ala) deacylase activity"/>
    <property type="evidence" value="ECO:0007669"/>
    <property type="project" value="UniProtKB-UniRule"/>
</dbReference>
<reference evidence="3" key="1">
    <citation type="submission" date="2020-11" db="EMBL/GenBank/DDBJ databases">
        <title>Nocardioides sp. nov., isolated from Soil of Cynanchum wilfordii Hemsley rhizosphere.</title>
        <authorList>
            <person name="Lee J.-S."/>
            <person name="Suh M.K."/>
            <person name="Kim J.-S."/>
        </authorList>
    </citation>
    <scope>NUCLEOTIDE SEQUENCE</scope>
    <source>
        <strain evidence="3">KCTC 19275</strain>
    </source>
</reference>
<dbReference type="EC" id="3.1.1.96" evidence="2"/>
<dbReference type="FunFam" id="3.50.80.10:FF:000001">
    <property type="entry name" value="D-aminoacyl-tRNA deacylase"/>
    <property type="match status" value="1"/>
</dbReference>
<dbReference type="PANTHER" id="PTHR10472">
    <property type="entry name" value="D-TYROSYL-TRNA TYR DEACYLASE"/>
    <property type="match status" value="1"/>
</dbReference>